<comment type="caution">
    <text evidence="2">The sequence shown here is derived from an EMBL/GenBank/DDBJ whole genome shotgun (WGS) entry which is preliminary data.</text>
</comment>
<accession>A0ABV0RU63</accession>
<reference evidence="2 3" key="1">
    <citation type="submission" date="2021-06" db="EMBL/GenBank/DDBJ databases">
        <authorList>
            <person name="Palmer J.M."/>
        </authorList>
    </citation>
    <scope>NUCLEOTIDE SEQUENCE [LARGE SCALE GENOMIC DNA]</scope>
    <source>
        <strain evidence="2 3">XC_2019</strain>
        <tissue evidence="2">Muscle</tissue>
    </source>
</reference>
<feature type="region of interest" description="Disordered" evidence="1">
    <location>
        <begin position="83"/>
        <end position="111"/>
    </location>
</feature>
<sequence>MDNECHIHTHIQQTSIHNNNLKKNKKKTNFEFRFLTLHKKSWYIFIEIKIHSYTSKDTPSELSSLKENNKVIKGNRWLLTIRAAEDGNHSHKKKKKAKQTVSPAFIHSKPH</sequence>
<evidence type="ECO:0000256" key="1">
    <source>
        <dbReference type="SAM" id="MobiDB-lite"/>
    </source>
</evidence>
<dbReference type="Proteomes" id="UP001434883">
    <property type="component" value="Unassembled WGS sequence"/>
</dbReference>
<protein>
    <submittedName>
        <fullName evidence="2">Uncharacterized protein</fullName>
    </submittedName>
</protein>
<gene>
    <name evidence="2" type="ORF">XENOCAPTIV_015312</name>
</gene>
<evidence type="ECO:0000313" key="3">
    <source>
        <dbReference type="Proteomes" id="UP001434883"/>
    </source>
</evidence>
<proteinExistence type="predicted"/>
<name>A0ABV0RU63_9TELE</name>
<keyword evidence="3" id="KW-1185">Reference proteome</keyword>
<dbReference type="EMBL" id="JAHRIN010059132">
    <property type="protein sequence ID" value="MEQ2211774.1"/>
    <property type="molecule type" value="Genomic_DNA"/>
</dbReference>
<evidence type="ECO:0000313" key="2">
    <source>
        <dbReference type="EMBL" id="MEQ2211774.1"/>
    </source>
</evidence>
<organism evidence="2 3">
    <name type="scientific">Xenoophorus captivus</name>
    <dbReference type="NCBI Taxonomy" id="1517983"/>
    <lineage>
        <taxon>Eukaryota</taxon>
        <taxon>Metazoa</taxon>
        <taxon>Chordata</taxon>
        <taxon>Craniata</taxon>
        <taxon>Vertebrata</taxon>
        <taxon>Euteleostomi</taxon>
        <taxon>Actinopterygii</taxon>
        <taxon>Neopterygii</taxon>
        <taxon>Teleostei</taxon>
        <taxon>Neoteleostei</taxon>
        <taxon>Acanthomorphata</taxon>
        <taxon>Ovalentaria</taxon>
        <taxon>Atherinomorphae</taxon>
        <taxon>Cyprinodontiformes</taxon>
        <taxon>Goodeidae</taxon>
        <taxon>Xenoophorus</taxon>
    </lineage>
</organism>